<dbReference type="EMBL" id="AZBU02000001">
    <property type="protein sequence ID" value="TMS32914.1"/>
    <property type="molecule type" value="Genomic_DNA"/>
</dbReference>
<keyword evidence="3" id="KW-1185">Reference proteome</keyword>
<name>A0A4U8UJ85_STECR</name>
<gene>
    <name evidence="2" type="ORF">L596_000707</name>
</gene>
<dbReference type="AlphaFoldDB" id="A0A4U8UJ85"/>
<feature type="transmembrane region" description="Helical" evidence="1">
    <location>
        <begin position="144"/>
        <end position="161"/>
    </location>
</feature>
<proteinExistence type="predicted"/>
<comment type="caution">
    <text evidence="2">The sequence shown here is derived from an EMBL/GenBank/DDBJ whole genome shotgun (WGS) entry which is preliminary data.</text>
</comment>
<reference evidence="2 3" key="2">
    <citation type="journal article" date="2019" name="G3 (Bethesda)">
        <title>Hybrid Assembly of the Genome of the Entomopathogenic Nematode Steinernema carpocapsae Identifies the X-Chromosome.</title>
        <authorList>
            <person name="Serra L."/>
            <person name="Macchietto M."/>
            <person name="Macias-Munoz A."/>
            <person name="McGill C.J."/>
            <person name="Rodriguez I.M."/>
            <person name="Rodriguez B."/>
            <person name="Murad R."/>
            <person name="Mortazavi A."/>
        </authorList>
    </citation>
    <scope>NUCLEOTIDE SEQUENCE [LARGE SCALE GENOMIC DNA]</scope>
    <source>
        <strain evidence="2 3">ALL</strain>
    </source>
</reference>
<sequence length="182" mass="21030">MKREKYRRCPATFPELCHPVVASGLLQVCSDCLRHSPSLNSGVPVKRLFYRVTVQLKSGHRTSSGAIALSWTKHGEGNTVEYRCSRGDETFPRQTLPRRSFQRPLQRQPFQCRKLPRKLSHLPPSAQQWSSRKSAGLSVTENKLFLYVILLSILVPCPRWSSFNVYVFRYLTLHHGRVCDRY</sequence>
<evidence type="ECO:0000313" key="3">
    <source>
        <dbReference type="Proteomes" id="UP000298663"/>
    </source>
</evidence>
<accession>A0A4U8UJ85</accession>
<keyword evidence="1" id="KW-0812">Transmembrane</keyword>
<keyword evidence="1" id="KW-0472">Membrane</keyword>
<reference evidence="2 3" key="1">
    <citation type="journal article" date="2015" name="Genome Biol.">
        <title>Comparative genomics of Steinernema reveals deeply conserved gene regulatory networks.</title>
        <authorList>
            <person name="Dillman A.R."/>
            <person name="Macchietto M."/>
            <person name="Porter C.F."/>
            <person name="Rogers A."/>
            <person name="Williams B."/>
            <person name="Antoshechkin I."/>
            <person name="Lee M.M."/>
            <person name="Goodwin Z."/>
            <person name="Lu X."/>
            <person name="Lewis E.E."/>
            <person name="Goodrich-Blair H."/>
            <person name="Stock S.P."/>
            <person name="Adams B.J."/>
            <person name="Sternberg P.W."/>
            <person name="Mortazavi A."/>
        </authorList>
    </citation>
    <scope>NUCLEOTIDE SEQUENCE [LARGE SCALE GENOMIC DNA]</scope>
    <source>
        <strain evidence="2 3">ALL</strain>
    </source>
</reference>
<keyword evidence="1" id="KW-1133">Transmembrane helix</keyword>
<protein>
    <submittedName>
        <fullName evidence="2">Uncharacterized protein</fullName>
    </submittedName>
</protein>
<organism evidence="2 3">
    <name type="scientific">Steinernema carpocapsae</name>
    <name type="common">Entomopathogenic nematode</name>
    <dbReference type="NCBI Taxonomy" id="34508"/>
    <lineage>
        <taxon>Eukaryota</taxon>
        <taxon>Metazoa</taxon>
        <taxon>Ecdysozoa</taxon>
        <taxon>Nematoda</taxon>
        <taxon>Chromadorea</taxon>
        <taxon>Rhabditida</taxon>
        <taxon>Tylenchina</taxon>
        <taxon>Panagrolaimomorpha</taxon>
        <taxon>Strongyloidoidea</taxon>
        <taxon>Steinernematidae</taxon>
        <taxon>Steinernema</taxon>
    </lineage>
</organism>
<evidence type="ECO:0000313" key="2">
    <source>
        <dbReference type="EMBL" id="TMS32914.1"/>
    </source>
</evidence>
<dbReference type="Proteomes" id="UP000298663">
    <property type="component" value="Unassembled WGS sequence"/>
</dbReference>
<evidence type="ECO:0000256" key="1">
    <source>
        <dbReference type="SAM" id="Phobius"/>
    </source>
</evidence>